<protein>
    <submittedName>
        <fullName evidence="4">Response regulator receiver domain-containing protein</fullName>
    </submittedName>
</protein>
<gene>
    <name evidence="4" type="ORF">SAMN04488540_11879</name>
</gene>
<dbReference type="Proteomes" id="UP000199527">
    <property type="component" value="Unassembled WGS sequence"/>
</dbReference>
<evidence type="ECO:0000313" key="5">
    <source>
        <dbReference type="Proteomes" id="UP000199527"/>
    </source>
</evidence>
<organism evidence="4 5">
    <name type="scientific">Ferrimonas sediminum</name>
    <dbReference type="NCBI Taxonomy" id="718193"/>
    <lineage>
        <taxon>Bacteria</taxon>
        <taxon>Pseudomonadati</taxon>
        <taxon>Pseudomonadota</taxon>
        <taxon>Gammaproteobacteria</taxon>
        <taxon>Alteromonadales</taxon>
        <taxon>Ferrimonadaceae</taxon>
        <taxon>Ferrimonas</taxon>
    </lineage>
</organism>
<evidence type="ECO:0000259" key="3">
    <source>
        <dbReference type="PROSITE" id="PS50110"/>
    </source>
</evidence>
<dbReference type="InterPro" id="IPR011006">
    <property type="entry name" value="CheY-like_superfamily"/>
</dbReference>
<dbReference type="Pfam" id="PF00072">
    <property type="entry name" value="Response_reg"/>
    <property type="match status" value="1"/>
</dbReference>
<name>A0A1G8Z0Z2_9GAMM</name>
<dbReference type="RefSeq" id="WP_176819359.1">
    <property type="nucleotide sequence ID" value="NZ_FNEM01000018.1"/>
</dbReference>
<evidence type="ECO:0000256" key="1">
    <source>
        <dbReference type="ARBA" id="ARBA00022553"/>
    </source>
</evidence>
<reference evidence="5" key="1">
    <citation type="submission" date="2016-10" db="EMBL/GenBank/DDBJ databases">
        <authorList>
            <person name="Varghese N."/>
            <person name="Submissions S."/>
        </authorList>
    </citation>
    <scope>NUCLEOTIDE SEQUENCE [LARGE SCALE GENOMIC DNA]</scope>
    <source>
        <strain evidence="5">DSM 23317</strain>
    </source>
</reference>
<dbReference type="InterPro" id="IPR001789">
    <property type="entry name" value="Sig_transdc_resp-reg_receiver"/>
</dbReference>
<evidence type="ECO:0000256" key="2">
    <source>
        <dbReference type="PROSITE-ProRule" id="PRU00169"/>
    </source>
</evidence>
<sequence>MKLSAKTALLIEGKAHCSHRIVSFLKPSGLQVECAETAGQALGKILGRRPDIILLDLHLPGMDGTGMLRVMSEIDNPPPVIIISNKNVLNAQARSRYPFVMATFDKPITDLNTLQHAIEYALSPGMERRRMQPREVSEVDLNAFSDPGVAVLSQQLIFQAAKVARSGCLARYSVLSKAMISQWFVSHVELNDHCIGGFIAYMPADDHQAAFVSLMLQTYLNSLRRRRKRDQQLVMKSEFILNSLAKEVAESGLDVPVQLGFFTYDSQTREVSLAIVGSEIKAYLRHDDHLNPLMLRSGKSLVDKPLVCASITRNLEPETQLVLFGGDKALKLKLINNEFSGFNETLHQGAYIQVESIT</sequence>
<dbReference type="AlphaFoldDB" id="A0A1G8Z0Z2"/>
<keyword evidence="1 2" id="KW-0597">Phosphoprotein</keyword>
<dbReference type="SUPFAM" id="SSF52172">
    <property type="entry name" value="CheY-like"/>
    <property type="match status" value="1"/>
</dbReference>
<dbReference type="GO" id="GO:0000160">
    <property type="term" value="P:phosphorelay signal transduction system"/>
    <property type="evidence" value="ECO:0007669"/>
    <property type="project" value="InterPro"/>
</dbReference>
<dbReference type="Gene3D" id="3.40.50.2300">
    <property type="match status" value="1"/>
</dbReference>
<evidence type="ECO:0000313" key="4">
    <source>
        <dbReference type="EMBL" id="SDK07910.1"/>
    </source>
</evidence>
<dbReference type="PANTHER" id="PTHR44591">
    <property type="entry name" value="STRESS RESPONSE REGULATOR PROTEIN 1"/>
    <property type="match status" value="1"/>
</dbReference>
<dbReference type="InterPro" id="IPR050595">
    <property type="entry name" value="Bact_response_regulator"/>
</dbReference>
<proteinExistence type="predicted"/>
<keyword evidence="5" id="KW-1185">Reference proteome</keyword>
<feature type="domain" description="Response regulatory" evidence="3">
    <location>
        <begin position="7"/>
        <end position="121"/>
    </location>
</feature>
<feature type="modified residue" description="4-aspartylphosphate" evidence="2">
    <location>
        <position position="56"/>
    </location>
</feature>
<dbReference type="PROSITE" id="PS50110">
    <property type="entry name" value="RESPONSE_REGULATORY"/>
    <property type="match status" value="1"/>
</dbReference>
<dbReference type="EMBL" id="FNEM01000018">
    <property type="protein sequence ID" value="SDK07910.1"/>
    <property type="molecule type" value="Genomic_DNA"/>
</dbReference>
<dbReference type="SMART" id="SM00448">
    <property type="entry name" value="REC"/>
    <property type="match status" value="1"/>
</dbReference>
<dbReference type="PANTHER" id="PTHR44591:SF3">
    <property type="entry name" value="RESPONSE REGULATORY DOMAIN-CONTAINING PROTEIN"/>
    <property type="match status" value="1"/>
</dbReference>
<accession>A0A1G8Z0Z2</accession>